<reference evidence="4 5" key="1">
    <citation type="submission" date="2020-09" db="EMBL/GenBank/DDBJ databases">
        <title>Paenibacillus sp. strain PR3 16S rRNA gene Genome sequencing and assembly.</title>
        <authorList>
            <person name="Kim J."/>
        </authorList>
    </citation>
    <scope>NUCLEOTIDE SEQUENCE [LARGE SCALE GENOMIC DNA]</scope>
    <source>
        <strain evidence="4 5">PR3</strain>
    </source>
</reference>
<evidence type="ECO:0000313" key="4">
    <source>
        <dbReference type="EMBL" id="MBD3919198.1"/>
    </source>
</evidence>
<feature type="compositionally biased region" description="Low complexity" evidence="3">
    <location>
        <begin position="54"/>
        <end position="69"/>
    </location>
</feature>
<dbReference type="Proteomes" id="UP000609346">
    <property type="component" value="Unassembled WGS sequence"/>
</dbReference>
<name>A0ABR8MT96_9BACL</name>
<dbReference type="InterPro" id="IPR008160">
    <property type="entry name" value="Collagen"/>
</dbReference>
<organism evidence="4 5">
    <name type="scientific">Paenibacillus terricola</name>
    <dbReference type="NCBI Taxonomy" id="2763503"/>
    <lineage>
        <taxon>Bacteria</taxon>
        <taxon>Bacillati</taxon>
        <taxon>Bacillota</taxon>
        <taxon>Bacilli</taxon>
        <taxon>Bacillales</taxon>
        <taxon>Paenibacillaceae</taxon>
        <taxon>Paenibacillus</taxon>
    </lineage>
</organism>
<keyword evidence="2" id="KW-0964">Secreted</keyword>
<proteinExistence type="predicted"/>
<keyword evidence="5" id="KW-1185">Reference proteome</keyword>
<evidence type="ECO:0000256" key="1">
    <source>
        <dbReference type="ARBA" id="ARBA00004613"/>
    </source>
</evidence>
<dbReference type="EMBL" id="JACXZA010000002">
    <property type="protein sequence ID" value="MBD3919198.1"/>
    <property type="molecule type" value="Genomic_DNA"/>
</dbReference>
<comment type="caution">
    <text evidence="4">The sequence shown here is derived from an EMBL/GenBank/DDBJ whole genome shotgun (WGS) entry which is preliminary data.</text>
</comment>
<accession>A0ABR8MT96</accession>
<gene>
    <name evidence="4" type="ORF">H8B09_10580</name>
</gene>
<comment type="subcellular location">
    <subcellularLocation>
        <location evidence="1">Secreted</location>
    </subcellularLocation>
</comment>
<sequence length="234" mass="24194">MNQFFITLQAVTMTVEQKNVIVNQINTINEIINNFEGAVGPQGPPGPQGPIGPTGPRGQQGPIGQQGPVGPQGPPGTFATAYANVYDNATQTVANNEPVRFNQFDQPGSVITGGITATSTTLTVSEAGDYAVDWNASFLPPDNHCAFGIFINGTVAAATLSGLAVFPGEQVDVVGATAIIRLAANDAVQLRALIPVTSTQTTITLSGTITYPPFGGVADQQITSASLRLIKLST</sequence>
<feature type="region of interest" description="Disordered" evidence="3">
    <location>
        <begin position="36"/>
        <end position="77"/>
    </location>
</feature>
<evidence type="ECO:0000256" key="3">
    <source>
        <dbReference type="SAM" id="MobiDB-lite"/>
    </source>
</evidence>
<dbReference type="InterPro" id="IPR050392">
    <property type="entry name" value="Collagen/C1q_domain"/>
</dbReference>
<dbReference type="PANTHER" id="PTHR15427:SF33">
    <property type="entry name" value="COLLAGEN IV NC1 DOMAIN-CONTAINING PROTEIN"/>
    <property type="match status" value="1"/>
</dbReference>
<protein>
    <recommendedName>
        <fullName evidence="6">Collagen-like protein</fullName>
    </recommendedName>
</protein>
<dbReference type="Gene3D" id="2.60.120.40">
    <property type="match status" value="1"/>
</dbReference>
<dbReference type="Pfam" id="PF01391">
    <property type="entry name" value="Collagen"/>
    <property type="match status" value="1"/>
</dbReference>
<evidence type="ECO:0000313" key="5">
    <source>
        <dbReference type="Proteomes" id="UP000609346"/>
    </source>
</evidence>
<evidence type="ECO:0008006" key="6">
    <source>
        <dbReference type="Google" id="ProtNLM"/>
    </source>
</evidence>
<dbReference type="InterPro" id="IPR008983">
    <property type="entry name" value="Tumour_necrosis_fac-like_dom"/>
</dbReference>
<dbReference type="PANTHER" id="PTHR15427">
    <property type="entry name" value="EMILIN ELASTIN MICROFIBRIL INTERFACE-LOCATED PROTEIN ELASTIN MICROFIBRIL INTERFACER"/>
    <property type="match status" value="1"/>
</dbReference>
<evidence type="ECO:0000256" key="2">
    <source>
        <dbReference type="ARBA" id="ARBA00022525"/>
    </source>
</evidence>